<reference evidence="1" key="2">
    <citation type="journal article" date="2023" name="Infect Dis Poverty">
        <title>Chromosome-scale genome of the human blood fluke Schistosoma mekongi and its implications for public health.</title>
        <authorList>
            <person name="Zhou M."/>
            <person name="Xu L."/>
            <person name="Xu D."/>
            <person name="Chen W."/>
            <person name="Khan J."/>
            <person name="Hu Y."/>
            <person name="Huang H."/>
            <person name="Wei H."/>
            <person name="Zhang Y."/>
            <person name="Chusongsang P."/>
            <person name="Tanasarnprasert K."/>
            <person name="Hu X."/>
            <person name="Limpanont Y."/>
            <person name="Lv Z."/>
        </authorList>
    </citation>
    <scope>NUCLEOTIDE SEQUENCE</scope>
    <source>
        <strain evidence="1">LV_2022a</strain>
    </source>
</reference>
<keyword evidence="2" id="KW-1185">Reference proteome</keyword>
<accession>A0AAE1ZI52</accession>
<dbReference type="AlphaFoldDB" id="A0AAE1ZI52"/>
<sequence>MQTQIFRKYDSIIIKWLDTNLMYSLNLTYQLQNWIHSHLFQWFQLKKWKHKKFLWKSKDTYRLLSGFNVEWKIDVVSYLNFYMNNVYSSNPYLTSVFINHKSKLYTSQSIKLLSGYSELFGFQSEQQIDLNLYINNSVKLVVDGNNLSMEILSNPWPNNFNLFTYKRNDYLIQNKKFYVDKLDNPLTIFDQCSTITTTTTLKPFNWFHLNIKKVSNSKNAYSIIEINLIKINGIFIKFNYLSIKTNHNNASITTMNFFIHQLTALNIQEDYQLKQTVVQLNIQLNNMNNILQFIEIRLINFLENSAYLQINTTRCGIIQAISYLNEYEILKANGSIDILGDNTTNAFVQIYHPFNTVDIIFHKYINSRFLLQVTSQSDYYPFQLNLINDMPNCTSCNTSVMNALNTSLYINIFNLFKITWRLHYNSTEDSFLSMYYSQMLFNITIFQDFLFYQTSVEWNEILSDKTSHNENEKNITIDTKVQSSKSNYTNFQCTINIFKTKAFLTPVYGQPSQFRIYIGFLYLNNNDNPHEILLITNYENNTQQLGKVTTILNSSVADDKYHFYVNNELEWKLTHIGELQKLHSNNYIYFKPRNQSIKIILLHDINNQLLSSILIEYIDQYHQKVYSLKSWLQPLHNLHEITLQWPNLHTIQLATIYNLISLNSYIGLTLDHLVYFNYDKYLHIKNQVIFKLGKQKLIISHYIKKITTTNTTELINNNNNSSTSKNNDIISQFHLIIQLYHNIQLLPFNIQLIYKYKLYLYLSIYNINKNFVGKLKVDLTKDIGDTLFELLSLEYENLQKFNVTLNLNYSFSIRQSMINAIVLMNTALIKQNQIIFNWKLLDNRQFLNLKCNILSLCNFIYHFKHRWHSLYYFDGSNMLSIQSINSRSWFTGFYLNNNYVLQLTNNYNLLELHTEYSISNSLGPGTPLRIKLLYKHNENYEHGNLEVSLDSQLIGYYIGFEMMNTMIEYEYNTMNIINQINFISRCIIGYRLYEGRGTKGYQSELFISQNKNNQKLDILFKIGQSGLLHQNTIEYSHSLQRQNVFIQFSTVYSGNPFIETKLDVQFQNNSLLPIRTNIYLIVTWLPLVFIIDEELQVNKSTSITYDNFFISLNKSSIFDYFNQSLLLENKSIQSTNMYKYMRLHRNTNVLRNHFGEIPYKKLHNFMNTAPYEYILGH</sequence>
<proteinExistence type="predicted"/>
<gene>
    <name evidence="1" type="ORF">MN116_001824</name>
</gene>
<organism evidence="1 2">
    <name type="scientific">Schistosoma mekongi</name>
    <name type="common">Parasitic worm</name>
    <dbReference type="NCBI Taxonomy" id="38744"/>
    <lineage>
        <taxon>Eukaryota</taxon>
        <taxon>Metazoa</taxon>
        <taxon>Spiralia</taxon>
        <taxon>Lophotrochozoa</taxon>
        <taxon>Platyhelminthes</taxon>
        <taxon>Trematoda</taxon>
        <taxon>Digenea</taxon>
        <taxon>Strigeidida</taxon>
        <taxon>Schistosomatoidea</taxon>
        <taxon>Schistosomatidae</taxon>
        <taxon>Schistosoma</taxon>
    </lineage>
</organism>
<comment type="caution">
    <text evidence="1">The sequence shown here is derived from an EMBL/GenBank/DDBJ whole genome shotgun (WGS) entry which is preliminary data.</text>
</comment>
<dbReference type="EMBL" id="JALJAT010000001">
    <property type="protein sequence ID" value="KAK4474696.1"/>
    <property type="molecule type" value="Genomic_DNA"/>
</dbReference>
<dbReference type="Proteomes" id="UP001292079">
    <property type="component" value="Unassembled WGS sequence"/>
</dbReference>
<name>A0AAE1ZI52_SCHME</name>
<evidence type="ECO:0000313" key="2">
    <source>
        <dbReference type="Proteomes" id="UP001292079"/>
    </source>
</evidence>
<reference evidence="1" key="1">
    <citation type="submission" date="2022-04" db="EMBL/GenBank/DDBJ databases">
        <authorList>
            <person name="Xu L."/>
            <person name="Lv Z."/>
        </authorList>
    </citation>
    <scope>NUCLEOTIDE SEQUENCE</scope>
    <source>
        <strain evidence="1">LV_2022a</strain>
    </source>
</reference>
<evidence type="ECO:0000313" key="1">
    <source>
        <dbReference type="EMBL" id="KAK4474696.1"/>
    </source>
</evidence>
<protein>
    <submittedName>
        <fullName evidence="1">Uncharacterized protein</fullName>
    </submittedName>
</protein>